<feature type="transmembrane region" description="Helical" evidence="1">
    <location>
        <begin position="12"/>
        <end position="29"/>
    </location>
</feature>
<proteinExistence type="predicted"/>
<dbReference type="Gene3D" id="3.40.50.720">
    <property type="entry name" value="NAD(P)-binding Rossmann-like Domain"/>
    <property type="match status" value="1"/>
</dbReference>
<reference evidence="2" key="1">
    <citation type="submission" date="2019-03" db="EMBL/GenBank/DDBJ databases">
        <authorList>
            <person name="Mank J."/>
            <person name="Almeida P."/>
        </authorList>
    </citation>
    <scope>NUCLEOTIDE SEQUENCE</scope>
    <source>
        <strain evidence="2">78183</strain>
    </source>
</reference>
<keyword evidence="1" id="KW-1133">Transmembrane helix</keyword>
<sequence>MPADSSSLSGQGHTVCVTGAGGFIASWIVKFFRERKNDGAAVTGTKNVMTAAAEAKVRRVVLTNMHGFAKKKGLTLWCNRVAWPLLQPPQDICQRCSRLCACEDVHWPHCLSSRQFCSAATSVLRAMLQRGEVVESLQSSSEYHPTKCSDEKNQENTLQVQSEIKDLGIEFIQ</sequence>
<keyword evidence="1" id="KW-0812">Transmembrane</keyword>
<name>A0A6N2MPQ2_SALVM</name>
<organism evidence="2">
    <name type="scientific">Salix viminalis</name>
    <name type="common">Common osier</name>
    <name type="synonym">Basket willow</name>
    <dbReference type="NCBI Taxonomy" id="40686"/>
    <lineage>
        <taxon>Eukaryota</taxon>
        <taxon>Viridiplantae</taxon>
        <taxon>Streptophyta</taxon>
        <taxon>Embryophyta</taxon>
        <taxon>Tracheophyta</taxon>
        <taxon>Spermatophyta</taxon>
        <taxon>Magnoliopsida</taxon>
        <taxon>eudicotyledons</taxon>
        <taxon>Gunneridae</taxon>
        <taxon>Pentapetalae</taxon>
        <taxon>rosids</taxon>
        <taxon>fabids</taxon>
        <taxon>Malpighiales</taxon>
        <taxon>Salicaceae</taxon>
        <taxon>Saliceae</taxon>
        <taxon>Salix</taxon>
    </lineage>
</organism>
<evidence type="ECO:0000313" key="2">
    <source>
        <dbReference type="EMBL" id="VFU55614.1"/>
    </source>
</evidence>
<protein>
    <recommendedName>
        <fullName evidence="3">NAD-dependent epimerase/dehydratase domain-containing protein</fullName>
    </recommendedName>
</protein>
<dbReference type="InterPro" id="IPR036291">
    <property type="entry name" value="NAD(P)-bd_dom_sf"/>
</dbReference>
<keyword evidence="1" id="KW-0472">Membrane</keyword>
<evidence type="ECO:0008006" key="3">
    <source>
        <dbReference type="Google" id="ProtNLM"/>
    </source>
</evidence>
<evidence type="ECO:0000256" key="1">
    <source>
        <dbReference type="SAM" id="Phobius"/>
    </source>
</evidence>
<gene>
    <name evidence="2" type="ORF">SVIM_LOCUS395407</name>
</gene>
<dbReference type="AlphaFoldDB" id="A0A6N2MPQ2"/>
<dbReference type="SUPFAM" id="SSF51735">
    <property type="entry name" value="NAD(P)-binding Rossmann-fold domains"/>
    <property type="match status" value="1"/>
</dbReference>
<accession>A0A6N2MPQ2</accession>
<dbReference type="EMBL" id="CAADRP010001895">
    <property type="protein sequence ID" value="VFU55614.1"/>
    <property type="molecule type" value="Genomic_DNA"/>
</dbReference>